<dbReference type="GO" id="GO:0007165">
    <property type="term" value="P:signal transduction"/>
    <property type="evidence" value="ECO:0007669"/>
    <property type="project" value="InterPro"/>
</dbReference>
<dbReference type="GO" id="GO:0005524">
    <property type="term" value="F:ATP binding"/>
    <property type="evidence" value="ECO:0007669"/>
    <property type="project" value="UniProtKB-KW"/>
</dbReference>
<dbReference type="EMBL" id="JAJAGQ010000022">
    <property type="protein sequence ID" value="KAJ8529623.1"/>
    <property type="molecule type" value="Genomic_DNA"/>
</dbReference>
<dbReference type="PANTHER" id="PTHR11017">
    <property type="entry name" value="LEUCINE-RICH REPEAT-CONTAINING PROTEIN"/>
    <property type="match status" value="1"/>
</dbReference>
<dbReference type="InterPro" id="IPR000157">
    <property type="entry name" value="TIR_dom"/>
</dbReference>
<feature type="signal peptide" evidence="1">
    <location>
        <begin position="1"/>
        <end position="19"/>
    </location>
</feature>
<dbReference type="Pfam" id="PF01582">
    <property type="entry name" value="TIR"/>
    <property type="match status" value="1"/>
</dbReference>
<protein>
    <recommendedName>
        <fullName evidence="2">TIR domain-containing protein</fullName>
    </recommendedName>
</protein>
<accession>A0A9Q1L8Y3</accession>
<keyword evidence="1" id="KW-0732">Signal</keyword>
<comment type="caution">
    <text evidence="3">The sequence shown here is derived from an EMBL/GenBank/DDBJ whole genome shotgun (WGS) entry which is preliminary data.</text>
</comment>
<dbReference type="Gene3D" id="3.40.50.10140">
    <property type="entry name" value="Toll/interleukin-1 receptor homology (TIR) domain"/>
    <property type="match status" value="1"/>
</dbReference>
<feature type="chain" id="PRO_5040481529" description="TIR domain-containing protein" evidence="1">
    <location>
        <begin position="20"/>
        <end position="395"/>
    </location>
</feature>
<sequence length="395" mass="44834">MRAPITYAILLQIISMKLCWEQVLQHYQVVMKMREEKKSSSNCKRVIKESGVSVIIFSNDYVSSSLCLDELVMILDCKRISRRAVLSIFYHVDHSEVRKQKGRTGEAFDRHEELGGNQSGNEWKARVRKWKEALKEVADLGGMVLQNQADGHESKFIQKILKVVENKRSRPVLYICPHLIGKERRVEKINSWLEDGSTDVDTLVICGIGGIGLWNLASMGNVMINLTSNILSYYRIHGKGWTPSRKTKKVVLQGLYQPCVWHFSSRSLKWSYQPLFDGVPGGKEGTMWLSHWKLENQLINDDVIEVTFTSGDGITVMEFGIKILHVEEPKVLGGSSCEDASGEREIVNPFWDVVLGDASSKNTCSVRLPPTYRSIRAAHEPFIQMALKRNMSDCN</sequence>
<gene>
    <name evidence="3" type="ORF">K7X08_036458</name>
</gene>
<name>A0A9Q1L8Y3_9SOLA</name>
<dbReference type="OrthoDB" id="6160824at2759"/>
<dbReference type="PANTHER" id="PTHR11017:SF427">
    <property type="entry name" value="TMV RESISTANCE PROTEIN N-LIKE"/>
    <property type="match status" value="1"/>
</dbReference>
<dbReference type="PROSITE" id="PS50104">
    <property type="entry name" value="TIR"/>
    <property type="match status" value="1"/>
</dbReference>
<proteinExistence type="predicted"/>
<dbReference type="InterPro" id="IPR035897">
    <property type="entry name" value="Toll_tir_struct_dom_sf"/>
</dbReference>
<dbReference type="SUPFAM" id="SSF52200">
    <property type="entry name" value="Toll/Interleukin receptor TIR domain"/>
    <property type="match status" value="1"/>
</dbReference>
<organism evidence="3 4">
    <name type="scientific">Anisodus acutangulus</name>
    <dbReference type="NCBI Taxonomy" id="402998"/>
    <lineage>
        <taxon>Eukaryota</taxon>
        <taxon>Viridiplantae</taxon>
        <taxon>Streptophyta</taxon>
        <taxon>Embryophyta</taxon>
        <taxon>Tracheophyta</taxon>
        <taxon>Spermatophyta</taxon>
        <taxon>Magnoliopsida</taxon>
        <taxon>eudicotyledons</taxon>
        <taxon>Gunneridae</taxon>
        <taxon>Pentapetalae</taxon>
        <taxon>asterids</taxon>
        <taxon>lamiids</taxon>
        <taxon>Solanales</taxon>
        <taxon>Solanaceae</taxon>
        <taxon>Solanoideae</taxon>
        <taxon>Hyoscyameae</taxon>
        <taxon>Anisodus</taxon>
    </lineage>
</organism>
<dbReference type="SMART" id="SM00255">
    <property type="entry name" value="TIR"/>
    <property type="match status" value="1"/>
</dbReference>
<evidence type="ECO:0000313" key="3">
    <source>
        <dbReference type="EMBL" id="KAJ8529623.1"/>
    </source>
</evidence>
<keyword evidence="4" id="KW-1185">Reference proteome</keyword>
<dbReference type="Proteomes" id="UP001152561">
    <property type="component" value="Unassembled WGS sequence"/>
</dbReference>
<dbReference type="InterPro" id="IPR044974">
    <property type="entry name" value="Disease_R_plants"/>
</dbReference>
<reference evidence="4" key="1">
    <citation type="journal article" date="2023" name="Proc. Natl. Acad. Sci. U.S.A.">
        <title>Genomic and structural basis for evolution of tropane alkaloid biosynthesis.</title>
        <authorList>
            <person name="Wanga Y.-J."/>
            <person name="Taina T."/>
            <person name="Yua J.-Y."/>
            <person name="Lia J."/>
            <person name="Xua B."/>
            <person name="Chenc J."/>
            <person name="D'Auriad J.C."/>
            <person name="Huanga J.-P."/>
            <person name="Huanga S.-X."/>
        </authorList>
    </citation>
    <scope>NUCLEOTIDE SEQUENCE [LARGE SCALE GENOMIC DNA]</scope>
    <source>
        <strain evidence="4">cv. KIB-2019</strain>
    </source>
</reference>
<dbReference type="AlphaFoldDB" id="A0A9Q1L8Y3"/>
<evidence type="ECO:0000259" key="2">
    <source>
        <dbReference type="PROSITE" id="PS50104"/>
    </source>
</evidence>
<evidence type="ECO:0000256" key="1">
    <source>
        <dbReference type="SAM" id="SignalP"/>
    </source>
</evidence>
<dbReference type="GO" id="GO:0006952">
    <property type="term" value="P:defense response"/>
    <property type="evidence" value="ECO:0007669"/>
    <property type="project" value="InterPro"/>
</dbReference>
<evidence type="ECO:0000313" key="4">
    <source>
        <dbReference type="Proteomes" id="UP001152561"/>
    </source>
</evidence>
<feature type="domain" description="TIR" evidence="2">
    <location>
        <begin position="1"/>
        <end position="168"/>
    </location>
</feature>